<name>A0A1F4VFV8_UNCKA</name>
<dbReference type="Proteomes" id="UP000177763">
    <property type="component" value="Unassembled WGS sequence"/>
</dbReference>
<dbReference type="EMBL" id="MEVN01000046">
    <property type="protein sequence ID" value="OGC56166.1"/>
    <property type="molecule type" value="Genomic_DNA"/>
</dbReference>
<accession>A0A1F4VFV8</accession>
<protein>
    <submittedName>
        <fullName evidence="1">Uncharacterized protein</fullName>
    </submittedName>
</protein>
<reference evidence="1 2" key="1">
    <citation type="journal article" date="2016" name="Nat. Commun.">
        <title>Thousands of microbial genomes shed light on interconnected biogeochemical processes in an aquifer system.</title>
        <authorList>
            <person name="Anantharaman K."/>
            <person name="Brown C.T."/>
            <person name="Hug L.A."/>
            <person name="Sharon I."/>
            <person name="Castelle C.J."/>
            <person name="Probst A.J."/>
            <person name="Thomas B.C."/>
            <person name="Singh A."/>
            <person name="Wilkins M.J."/>
            <person name="Karaoz U."/>
            <person name="Brodie E.L."/>
            <person name="Williams K.H."/>
            <person name="Hubbard S.S."/>
            <person name="Banfield J.F."/>
        </authorList>
    </citation>
    <scope>NUCLEOTIDE SEQUENCE [LARGE SCALE GENOMIC DNA]</scope>
</reference>
<organism evidence="1 2">
    <name type="scientific">candidate division WWE3 bacterium RIFCSPLOWO2_12_FULL_36_10</name>
    <dbReference type="NCBI Taxonomy" id="1802630"/>
    <lineage>
        <taxon>Bacteria</taxon>
        <taxon>Katanobacteria</taxon>
    </lineage>
</organism>
<proteinExistence type="predicted"/>
<evidence type="ECO:0000313" key="2">
    <source>
        <dbReference type="Proteomes" id="UP000177763"/>
    </source>
</evidence>
<sequence length="90" mass="10007">MTGTGKFLKILFLVAVVVSILAFGLSPYKVAGQYQFYCGLCPRQSAVINWGYSSFRLWFVIPECPRVISSQNNSFEGYLVEGSCQVTLNP</sequence>
<evidence type="ECO:0000313" key="1">
    <source>
        <dbReference type="EMBL" id="OGC56166.1"/>
    </source>
</evidence>
<comment type="caution">
    <text evidence="1">The sequence shown here is derived from an EMBL/GenBank/DDBJ whole genome shotgun (WGS) entry which is preliminary data.</text>
</comment>
<dbReference type="AlphaFoldDB" id="A0A1F4VFV8"/>
<gene>
    <name evidence="1" type="ORF">A3H26_02250</name>
</gene>